<dbReference type="OrthoDB" id="197262at2"/>
<accession>A0A372DJN8</accession>
<evidence type="ECO:0000256" key="5">
    <source>
        <dbReference type="ARBA" id="ARBA00023136"/>
    </source>
</evidence>
<feature type="transmembrane region" description="Helical" evidence="6">
    <location>
        <begin position="233"/>
        <end position="255"/>
    </location>
</feature>
<comment type="caution">
    <text evidence="8">The sequence shown here is derived from an EMBL/GenBank/DDBJ whole genome shotgun (WGS) entry which is preliminary data.</text>
</comment>
<keyword evidence="3 6" id="KW-0812">Transmembrane</keyword>
<feature type="domain" description="Cytochrome b561 bacterial/Ni-hydrogenase" evidence="7">
    <location>
        <begin position="15"/>
        <end position="267"/>
    </location>
</feature>
<reference evidence="8 9" key="1">
    <citation type="submission" date="2018-08" db="EMBL/GenBank/DDBJ databases">
        <title>Lysobacter weifangensis sp. nov., a new member of the family 'Xanthomonadaceae', isolated from soil in a farmland.</title>
        <authorList>
            <person name="Zhao H."/>
        </authorList>
    </citation>
    <scope>NUCLEOTIDE SEQUENCE [LARGE SCALE GENOMIC DNA]</scope>
    <source>
        <strain evidence="8 9">WF-2</strain>
    </source>
</reference>
<dbReference type="EMBL" id="QVPD01000011">
    <property type="protein sequence ID" value="RFP59562.1"/>
    <property type="molecule type" value="Genomic_DNA"/>
</dbReference>
<keyword evidence="9" id="KW-1185">Reference proteome</keyword>
<name>A0A372DJN8_9GAMM</name>
<dbReference type="PANTHER" id="PTHR30485:SF1">
    <property type="entry name" value="CYTOCHROME YDHU-RELATED"/>
    <property type="match status" value="1"/>
</dbReference>
<evidence type="ECO:0000256" key="1">
    <source>
        <dbReference type="ARBA" id="ARBA00004651"/>
    </source>
</evidence>
<keyword evidence="5 6" id="KW-0472">Membrane</keyword>
<dbReference type="Proteomes" id="UP000262917">
    <property type="component" value="Unassembled WGS sequence"/>
</dbReference>
<dbReference type="InterPro" id="IPR016174">
    <property type="entry name" value="Di-haem_cyt_TM"/>
</dbReference>
<dbReference type="GO" id="GO:0020037">
    <property type="term" value="F:heme binding"/>
    <property type="evidence" value="ECO:0007669"/>
    <property type="project" value="TreeGrafter"/>
</dbReference>
<evidence type="ECO:0000256" key="2">
    <source>
        <dbReference type="ARBA" id="ARBA00022475"/>
    </source>
</evidence>
<feature type="transmembrane region" description="Helical" evidence="6">
    <location>
        <begin position="25"/>
        <end position="42"/>
    </location>
</feature>
<keyword evidence="4 6" id="KW-1133">Transmembrane helix</keyword>
<dbReference type="PANTHER" id="PTHR30485">
    <property type="entry name" value="NI/FE-HYDROGENASE 1 B-TYPE CYTOCHROME SUBUNIT"/>
    <property type="match status" value="1"/>
</dbReference>
<keyword evidence="2" id="KW-1003">Cell membrane</keyword>
<feature type="transmembrane region" description="Helical" evidence="6">
    <location>
        <begin position="189"/>
        <end position="213"/>
    </location>
</feature>
<dbReference type="Pfam" id="PF01292">
    <property type="entry name" value="Ni_hydr_CYTB"/>
    <property type="match status" value="1"/>
</dbReference>
<protein>
    <recommendedName>
        <fullName evidence="7">Cytochrome b561 bacterial/Ni-hydrogenase domain-containing protein</fullName>
    </recommendedName>
</protein>
<dbReference type="GO" id="GO:0005886">
    <property type="term" value="C:plasma membrane"/>
    <property type="evidence" value="ECO:0007669"/>
    <property type="project" value="UniProtKB-SubCell"/>
</dbReference>
<organism evidence="8 9">
    <name type="scientific">Cognatiluteimonas weifangensis</name>
    <dbReference type="NCBI Taxonomy" id="2303539"/>
    <lineage>
        <taxon>Bacteria</taxon>
        <taxon>Pseudomonadati</taxon>
        <taxon>Pseudomonadota</taxon>
        <taxon>Gammaproteobacteria</taxon>
        <taxon>Lysobacterales</taxon>
        <taxon>Lysobacteraceae</taxon>
        <taxon>Cognatiluteimonas</taxon>
    </lineage>
</organism>
<dbReference type="AlphaFoldDB" id="A0A372DJN8"/>
<gene>
    <name evidence="8" type="ORF">D0Y53_10315</name>
</gene>
<dbReference type="GO" id="GO:0009055">
    <property type="term" value="F:electron transfer activity"/>
    <property type="evidence" value="ECO:0007669"/>
    <property type="project" value="InterPro"/>
</dbReference>
<proteinExistence type="predicted"/>
<evidence type="ECO:0000256" key="3">
    <source>
        <dbReference type="ARBA" id="ARBA00022692"/>
    </source>
</evidence>
<evidence type="ECO:0000313" key="8">
    <source>
        <dbReference type="EMBL" id="RFP59562.1"/>
    </source>
</evidence>
<evidence type="ECO:0000313" key="9">
    <source>
        <dbReference type="Proteomes" id="UP000262917"/>
    </source>
</evidence>
<dbReference type="InterPro" id="IPR011577">
    <property type="entry name" value="Cyt_b561_bac/Ni-Hgenase"/>
</dbReference>
<evidence type="ECO:0000256" key="4">
    <source>
        <dbReference type="ARBA" id="ARBA00022989"/>
    </source>
</evidence>
<comment type="subcellular location">
    <subcellularLocation>
        <location evidence="1">Cell membrane</location>
        <topology evidence="1">Multi-pass membrane protein</topology>
    </subcellularLocation>
</comment>
<dbReference type="SUPFAM" id="SSF81342">
    <property type="entry name" value="Transmembrane di-heme cytochromes"/>
    <property type="match status" value="1"/>
</dbReference>
<dbReference type="InterPro" id="IPR051542">
    <property type="entry name" value="Hydrogenase_cytochrome"/>
</dbReference>
<feature type="transmembrane region" description="Helical" evidence="6">
    <location>
        <begin position="123"/>
        <end position="144"/>
    </location>
</feature>
<dbReference type="GO" id="GO:0022904">
    <property type="term" value="P:respiratory electron transport chain"/>
    <property type="evidence" value="ECO:0007669"/>
    <property type="project" value="InterPro"/>
</dbReference>
<dbReference type="Gene3D" id="1.20.950.20">
    <property type="entry name" value="Transmembrane di-heme cytochromes, Chain C"/>
    <property type="match status" value="1"/>
</dbReference>
<evidence type="ECO:0000256" key="6">
    <source>
        <dbReference type="SAM" id="Phobius"/>
    </source>
</evidence>
<evidence type="ECO:0000259" key="7">
    <source>
        <dbReference type="Pfam" id="PF01292"/>
    </source>
</evidence>
<sequence length="282" mass="31062">MAAPAPAYEWRTVLRHRAPLRWMHWINLACLLALVGSGLQIFNAHPALYWGVASDFEHPLLAITAVRGADGRGRGVTVVGRVAVDTTGVLGVSADADGRMVQRGFPGWATIPGPRSLALGRRWHFFFAWLWAINGACYLGWSLASGHLRRELAMRREDWRGIGRSIADHLRFRHPLGEDAMRYNPLQKLAYLGVVLGLAPMALLTGLSMSPQLDSLLGGWLALIGGRQSARTLHFAVMALLVLFTVVHVLMVVYAGPVNGLRSMLSGRFRIRWPRAPEAGHD</sequence>